<reference evidence="3" key="1">
    <citation type="submission" date="2025-08" db="UniProtKB">
        <authorList>
            <consortium name="RefSeq"/>
        </authorList>
    </citation>
    <scope>IDENTIFICATION</scope>
    <source>
        <strain evidence="3">Airmid</strain>
    </source>
</reference>
<gene>
    <name evidence="3" type="primary">LOC113797902</name>
</gene>
<evidence type="ECO:0000313" key="3">
    <source>
        <dbReference type="RefSeq" id="XP_027204164.1"/>
    </source>
</evidence>
<dbReference type="OrthoDB" id="6484881at2759"/>
<dbReference type="PANTHER" id="PTHR14611">
    <property type="entry name" value="TECTONIC FAMILY MEMBER"/>
    <property type="match status" value="1"/>
</dbReference>
<dbReference type="PANTHER" id="PTHR14611:SF2">
    <property type="entry name" value="TECTONIC"/>
    <property type="match status" value="1"/>
</dbReference>
<proteinExistence type="predicted"/>
<feature type="domain" description="Tectonic-1-3 N-terminal" evidence="1">
    <location>
        <begin position="76"/>
        <end position="165"/>
    </location>
</feature>
<dbReference type="AlphaFoldDB" id="A0A6P6YH50"/>
<dbReference type="Pfam" id="PF25752">
    <property type="entry name" value="DUF1619_N"/>
    <property type="match status" value="1"/>
</dbReference>
<keyword evidence="2" id="KW-1185">Reference proteome</keyword>
<accession>A0A6P6YH50</accession>
<name>A0A6P6YH50_DERPT</name>
<evidence type="ECO:0000259" key="1">
    <source>
        <dbReference type="Pfam" id="PF25752"/>
    </source>
</evidence>
<evidence type="ECO:0000313" key="2">
    <source>
        <dbReference type="Proteomes" id="UP000515146"/>
    </source>
</evidence>
<sequence>MKKLSIKAILKFSISFITIYLILINESMLFASEPSNNTFHENLINNTDDKTKLNINDEQFIRYRKEFEKILSKWPNTTKYCECDSIIDYCDIDCCCDQNCTEIDRYSFGQCHQSKSESDIRITSLLMCSDFFNNNDQKQLFYQSSPLLCLAKENTYQQQSYVYQPIITETNQLDRLESKHRFRFGQQLLVHSKSFFDNDDNDDFEQRIIKNITKIQSLVQYKSGSPLIRFRFRKQNNQQQKQNSTILEYYHWKLPISINGLNNINGQIDICSDRFETVKYLYDYQSICFRIVEKNLSETCISNQFFDYRTYLQPDVFAYQTFTVSEKLNTTSLNGSYKFVRMETDGKKYEQPYFDPETKICHNVVEKVDYLVWHEGIHGIRRIQVWIGQIDLSSIGFLTAVNLPSRNYIQQKFNVTFRWFGRKLPSITEKSLTNDEQSGSTTKGYKFGQEIKFIRIDQNHTHRQIEKRNFLLGTYAKGLCNHEEKIADSILKFGWNRYDTCRLSLNKIIKTMAVNNTDTVTDQRQRPQTTTTKSMLCTVIKSIVSKYLPFVDYNNDDNVDDQKNNTSYLFIGSYPPIRLDLIHNNTAIIWIRPLLRDKNSTTLLMNNNKNKKSRIYQQYYKNQLQCTEEIITELTYNFFINRIDQIYYQMNGMEIVRKKSRLNYKCTSNNNTMVNDDDNDDCNLWIDLRTYVNFIDLSVPFVPKYAPAPSFRIELPADFFYPFTPAISSRSYQSFQFQFYHLSYIIII</sequence>
<dbReference type="OMA" id="DGDCSPD"/>
<dbReference type="InParanoid" id="A0A6P6YH50"/>
<dbReference type="GO" id="GO:0060271">
    <property type="term" value="P:cilium assembly"/>
    <property type="evidence" value="ECO:0007669"/>
    <property type="project" value="TreeGrafter"/>
</dbReference>
<dbReference type="InterPro" id="IPR057724">
    <property type="entry name" value="TCTN1-3_N"/>
</dbReference>
<dbReference type="InterPro" id="IPR040354">
    <property type="entry name" value="TCTN1-3"/>
</dbReference>
<protein>
    <submittedName>
        <fullName evidence="3">Uncharacterized protein LOC113797902</fullName>
    </submittedName>
</protein>
<dbReference type="Proteomes" id="UP000515146">
    <property type="component" value="Unplaced"/>
</dbReference>
<dbReference type="GO" id="GO:0035869">
    <property type="term" value="C:ciliary transition zone"/>
    <property type="evidence" value="ECO:0007669"/>
    <property type="project" value="TreeGrafter"/>
</dbReference>
<dbReference type="KEGG" id="dpte:113797902"/>
<dbReference type="RefSeq" id="XP_027204164.1">
    <property type="nucleotide sequence ID" value="XM_027348363.1"/>
</dbReference>
<organism evidence="2 3">
    <name type="scientific">Dermatophagoides pteronyssinus</name>
    <name type="common">European house dust mite</name>
    <dbReference type="NCBI Taxonomy" id="6956"/>
    <lineage>
        <taxon>Eukaryota</taxon>
        <taxon>Metazoa</taxon>
        <taxon>Ecdysozoa</taxon>
        <taxon>Arthropoda</taxon>
        <taxon>Chelicerata</taxon>
        <taxon>Arachnida</taxon>
        <taxon>Acari</taxon>
        <taxon>Acariformes</taxon>
        <taxon>Sarcoptiformes</taxon>
        <taxon>Astigmata</taxon>
        <taxon>Psoroptidia</taxon>
        <taxon>Analgoidea</taxon>
        <taxon>Pyroglyphidae</taxon>
        <taxon>Dermatophagoidinae</taxon>
        <taxon>Dermatophagoides</taxon>
    </lineage>
</organism>
<feature type="non-terminal residue" evidence="3">
    <location>
        <position position="748"/>
    </location>
</feature>